<keyword evidence="2" id="KW-0238">DNA-binding</keyword>
<feature type="non-terminal residue" evidence="5">
    <location>
        <position position="1"/>
    </location>
</feature>
<dbReference type="SUPFAM" id="SSF48008">
    <property type="entry name" value="GntR ligand-binding domain-like"/>
    <property type="match status" value="1"/>
</dbReference>
<proteinExistence type="predicted"/>
<feature type="non-terminal residue" evidence="5">
    <location>
        <position position="87"/>
    </location>
</feature>
<dbReference type="Gene3D" id="1.20.120.530">
    <property type="entry name" value="GntR ligand-binding domain-like"/>
    <property type="match status" value="1"/>
</dbReference>
<dbReference type="Proteomes" id="UP001143391">
    <property type="component" value="Unassembled WGS sequence"/>
</dbReference>
<gene>
    <name evidence="5" type="ORF">NLU14_22165</name>
</gene>
<keyword evidence="3" id="KW-0804">Transcription</keyword>
<feature type="domain" description="GntR C-terminal" evidence="4">
    <location>
        <begin position="16"/>
        <end position="85"/>
    </location>
</feature>
<organism evidence="5 6">
    <name type="scientific">Marinobacter iranensis</name>
    <dbReference type="NCBI Taxonomy" id="2962607"/>
    <lineage>
        <taxon>Bacteria</taxon>
        <taxon>Pseudomonadati</taxon>
        <taxon>Pseudomonadota</taxon>
        <taxon>Gammaproteobacteria</taxon>
        <taxon>Pseudomonadales</taxon>
        <taxon>Marinobacteraceae</taxon>
        <taxon>Marinobacter</taxon>
    </lineage>
</organism>
<name>A0ABT5YGY6_9GAMM</name>
<evidence type="ECO:0000256" key="3">
    <source>
        <dbReference type="ARBA" id="ARBA00023163"/>
    </source>
</evidence>
<evidence type="ECO:0000256" key="1">
    <source>
        <dbReference type="ARBA" id="ARBA00023015"/>
    </source>
</evidence>
<keyword evidence="6" id="KW-1185">Reference proteome</keyword>
<keyword evidence="1" id="KW-0805">Transcription regulation</keyword>
<dbReference type="RefSeq" id="WP_275710676.1">
    <property type="nucleotide sequence ID" value="NZ_JANCMW010000236.1"/>
</dbReference>
<sequence>PAATLSPSALTSAPRELIETRLHLEPITAALAAGRIDGDRLALLTRHIDEQADLIHEQDQVARFVSLGLQFHSDLAPACGNHLFGDL</sequence>
<comment type="caution">
    <text evidence="5">The sequence shown here is derived from an EMBL/GenBank/DDBJ whole genome shotgun (WGS) entry which is preliminary data.</text>
</comment>
<protein>
    <submittedName>
        <fullName evidence="5">FCD domain-containing protein</fullName>
    </submittedName>
</protein>
<evidence type="ECO:0000259" key="4">
    <source>
        <dbReference type="Pfam" id="PF07729"/>
    </source>
</evidence>
<dbReference type="InterPro" id="IPR011711">
    <property type="entry name" value="GntR_C"/>
</dbReference>
<evidence type="ECO:0000313" key="6">
    <source>
        <dbReference type="Proteomes" id="UP001143391"/>
    </source>
</evidence>
<dbReference type="Pfam" id="PF07729">
    <property type="entry name" value="FCD"/>
    <property type="match status" value="1"/>
</dbReference>
<accession>A0ABT5YGY6</accession>
<evidence type="ECO:0000256" key="2">
    <source>
        <dbReference type="ARBA" id="ARBA00023125"/>
    </source>
</evidence>
<dbReference type="InterPro" id="IPR008920">
    <property type="entry name" value="TF_FadR/GntR_C"/>
</dbReference>
<evidence type="ECO:0000313" key="5">
    <source>
        <dbReference type="EMBL" id="MDF0752934.1"/>
    </source>
</evidence>
<reference evidence="5" key="1">
    <citation type="submission" date="2022-07" db="EMBL/GenBank/DDBJ databases">
        <title>Marinobacter iranensis a new bacterium isolate from a hipersaline lake in Iran.</title>
        <authorList>
            <person name="Mohammad A.M.A."/>
            <person name="Cristina S.-P."/>
            <person name="Antonio V."/>
        </authorList>
    </citation>
    <scope>NUCLEOTIDE SEQUENCE</scope>
    <source>
        <strain evidence="5">71-i</strain>
    </source>
</reference>
<dbReference type="EMBL" id="JANCMW010000236">
    <property type="protein sequence ID" value="MDF0752934.1"/>
    <property type="molecule type" value="Genomic_DNA"/>
</dbReference>